<evidence type="ECO:0000313" key="3">
    <source>
        <dbReference type="Proteomes" id="UP000185934"/>
    </source>
</evidence>
<accession>A0A1P8F7N6</accession>
<keyword evidence="2" id="KW-0808">Transferase</keyword>
<dbReference type="PROSITE" id="PS51186">
    <property type="entry name" value="GNAT"/>
    <property type="match status" value="1"/>
</dbReference>
<evidence type="ECO:0000259" key="1">
    <source>
        <dbReference type="PROSITE" id="PS51186"/>
    </source>
</evidence>
<dbReference type="GO" id="GO:0016747">
    <property type="term" value="F:acyltransferase activity, transferring groups other than amino-acyl groups"/>
    <property type="evidence" value="ECO:0007669"/>
    <property type="project" value="InterPro"/>
</dbReference>
<gene>
    <name evidence="2" type="ORF">Dform_01156</name>
</gene>
<feature type="domain" description="N-acetyltransferase" evidence="1">
    <location>
        <begin position="25"/>
        <end position="180"/>
    </location>
</feature>
<name>A0A1P8F7N6_9CHLR</name>
<reference evidence="3" key="1">
    <citation type="submission" date="2016-11" db="EMBL/GenBank/DDBJ databases">
        <title>Dehalogenimonas formicexedens sp. nov., a chlorinated alkane respiring bacterium isolated from contaminated groundwater.</title>
        <authorList>
            <person name="Key T.A."/>
            <person name="Bowman K.S."/>
            <person name="Lee I."/>
            <person name="Chun J."/>
            <person name="Albuquerque L."/>
            <person name="da Costa M.S."/>
            <person name="Rainey F.A."/>
            <person name="Moe W.M."/>
        </authorList>
    </citation>
    <scope>NUCLEOTIDE SEQUENCE [LARGE SCALE GENOMIC DNA]</scope>
    <source>
        <strain evidence="3">NSZ-14</strain>
    </source>
</reference>
<dbReference type="SUPFAM" id="SSF55729">
    <property type="entry name" value="Acyl-CoA N-acyltransferases (Nat)"/>
    <property type="match status" value="1"/>
</dbReference>
<dbReference type="AlphaFoldDB" id="A0A1P8F7N6"/>
<keyword evidence="3" id="KW-1185">Reference proteome</keyword>
<sequence>MASRLTNRAAATVKSYNHDMSKMDFTIRREQEDDHRAVENLVRDAFWNVHVPGCSEHLVIHNLRKSDDFIPELDFVADLDGMIVGQIAYARGIVKGEKGQNHEVITFGPVGVLPELQKRGIGGALIRGTIDTARAMGYPAIVIYGDPRYYSRFGFRCAEKYDIRTADGKFAAALLALELKPGALEGMAGNFIESPAYTVDKNELANFDAGFPFKARRKPNLSVNSGSW</sequence>
<dbReference type="CDD" id="cd04301">
    <property type="entry name" value="NAT_SF"/>
    <property type="match status" value="1"/>
</dbReference>
<dbReference type="Gene3D" id="3.40.630.30">
    <property type="match status" value="1"/>
</dbReference>
<proteinExistence type="predicted"/>
<organism evidence="2 3">
    <name type="scientific">Dehalogenimonas formicexedens</name>
    <dbReference type="NCBI Taxonomy" id="1839801"/>
    <lineage>
        <taxon>Bacteria</taxon>
        <taxon>Bacillati</taxon>
        <taxon>Chloroflexota</taxon>
        <taxon>Dehalococcoidia</taxon>
        <taxon>Dehalococcoidales</taxon>
        <taxon>Dehalococcoidaceae</taxon>
        <taxon>Dehalogenimonas</taxon>
    </lineage>
</organism>
<evidence type="ECO:0000313" key="2">
    <source>
        <dbReference type="EMBL" id="APV44489.1"/>
    </source>
</evidence>
<protein>
    <submittedName>
        <fullName evidence="2">Putative N-acetyltransferase YhbS</fullName>
    </submittedName>
</protein>
<dbReference type="EMBL" id="CP018258">
    <property type="protein sequence ID" value="APV44489.1"/>
    <property type="molecule type" value="Genomic_DNA"/>
</dbReference>
<dbReference type="KEGG" id="dfo:Dform_01156"/>
<dbReference type="InterPro" id="IPR000182">
    <property type="entry name" value="GNAT_dom"/>
</dbReference>
<dbReference type="PANTHER" id="PTHR43617:SF38">
    <property type="entry name" value="N-ACETYLTRANSFERASE DOMAIN-CONTAINING PROTEIN"/>
    <property type="match status" value="1"/>
</dbReference>
<dbReference type="STRING" id="1839801.Dform_01156"/>
<dbReference type="Pfam" id="PF13527">
    <property type="entry name" value="Acetyltransf_9"/>
    <property type="match status" value="1"/>
</dbReference>
<dbReference type="InterPro" id="IPR050276">
    <property type="entry name" value="MshD_Acetyltransferase"/>
</dbReference>
<dbReference type="InterPro" id="IPR016181">
    <property type="entry name" value="Acyl_CoA_acyltransferase"/>
</dbReference>
<dbReference type="Proteomes" id="UP000185934">
    <property type="component" value="Chromosome"/>
</dbReference>
<dbReference type="PANTHER" id="PTHR43617">
    <property type="entry name" value="L-AMINO ACID N-ACETYLTRANSFERASE"/>
    <property type="match status" value="1"/>
</dbReference>